<reference evidence="1" key="1">
    <citation type="journal article" date="2004" name="Environ. Microbiol.">
        <title>Different SAR86 subgroups harbour divergent proteorhodopsins.</title>
        <authorList>
            <person name="Sabehi G."/>
            <person name="Beja O."/>
            <person name="Suzuki M.T."/>
            <person name="Preston C.M."/>
            <person name="DeLong E.F."/>
        </authorList>
    </citation>
    <scope>NUCLEOTIDE SEQUENCE</scope>
</reference>
<accession>Q5UF67</accession>
<sequence length="288" mass="33588">MGLDVFGFEAESKNAYNWLRTYQESDGSWLSLFHSSEKNNLKETNFSSYIAVGMWHHFKNFKDKNFLDEFWPVLDAAIEFTLSAQSEHGDFFWAKDNKNWLDDSLKTGCSSIYMSLLCYKKIAYEIDKRDRVSDTQINNLRDCLKNKPFRFDRNWESKERYSMDWYYPILSGAFSKSDSIELIRDKWNEFVVEGLGCKCVKEEPWVTAAESAELVLALTKIGLKNEAEKILQDTFNLIDDDDGLLWTGYVFKDKKYWPIEKPSWTMGAAILAGNAINKFSPSSDFFEF</sequence>
<gene>
    <name evidence="1" type="ORF">Red7D11_19</name>
</gene>
<protein>
    <submittedName>
        <fullName evidence="1">Predicted glucoamylase and related glycosyl hydrolases</fullName>
    </submittedName>
</protein>
<dbReference type="AlphaFoldDB" id="Q5UF67"/>
<dbReference type="InterPro" id="IPR008928">
    <property type="entry name" value="6-hairpin_glycosidase_sf"/>
</dbReference>
<evidence type="ECO:0000313" key="1">
    <source>
        <dbReference type="EMBL" id="AAV34461.1"/>
    </source>
</evidence>
<dbReference type="EMBL" id="AY744396">
    <property type="protein sequence ID" value="AAV34461.1"/>
    <property type="molecule type" value="Genomic_DNA"/>
</dbReference>
<dbReference type="GO" id="GO:0016787">
    <property type="term" value="F:hydrolase activity"/>
    <property type="evidence" value="ECO:0007669"/>
    <property type="project" value="UniProtKB-KW"/>
</dbReference>
<keyword evidence="1" id="KW-0378">Hydrolase</keyword>
<dbReference type="GO" id="GO:0005975">
    <property type="term" value="P:carbohydrate metabolic process"/>
    <property type="evidence" value="ECO:0007669"/>
    <property type="project" value="InterPro"/>
</dbReference>
<dbReference type="InterPro" id="IPR012341">
    <property type="entry name" value="6hp_glycosidase-like_sf"/>
</dbReference>
<dbReference type="Gene3D" id="1.50.10.10">
    <property type="match status" value="1"/>
</dbReference>
<name>Q5UF67_9PROT</name>
<dbReference type="SUPFAM" id="SSF48208">
    <property type="entry name" value="Six-hairpin glycosidases"/>
    <property type="match status" value="1"/>
</dbReference>
<proteinExistence type="predicted"/>
<organism evidence="1">
    <name type="scientific">uncultured proteobacterium RedeBAC7D11</name>
    <dbReference type="NCBI Taxonomy" id="295350"/>
    <lineage>
        <taxon>Bacteria</taxon>
        <taxon>Pseudomonadati</taxon>
        <taxon>Pseudomonadota</taxon>
        <taxon>environmental samples</taxon>
    </lineage>
</organism>